<dbReference type="PROSITE" id="PS50850">
    <property type="entry name" value="MFS"/>
    <property type="match status" value="1"/>
</dbReference>
<feature type="transmembrane region" description="Helical" evidence="5">
    <location>
        <begin position="382"/>
        <end position="400"/>
    </location>
</feature>
<dbReference type="InterPro" id="IPR020846">
    <property type="entry name" value="MFS_dom"/>
</dbReference>
<gene>
    <name evidence="7" type="ORF">EDF62_3191</name>
</gene>
<keyword evidence="4 5" id="KW-0472">Membrane</keyword>
<dbReference type="RefSeq" id="WP_133617733.1">
    <property type="nucleotide sequence ID" value="NZ_SNYA01000009.1"/>
</dbReference>
<keyword evidence="2 5" id="KW-0812">Transmembrane</keyword>
<evidence type="ECO:0000256" key="4">
    <source>
        <dbReference type="ARBA" id="ARBA00023136"/>
    </source>
</evidence>
<dbReference type="PANTHER" id="PTHR23546:SF1">
    <property type="entry name" value="MEMBRANE PROTEIN"/>
    <property type="match status" value="1"/>
</dbReference>
<evidence type="ECO:0000256" key="1">
    <source>
        <dbReference type="ARBA" id="ARBA00004651"/>
    </source>
</evidence>
<organism evidence="7 8">
    <name type="scientific">Leucobacter luti</name>
    <dbReference type="NCBI Taxonomy" id="340320"/>
    <lineage>
        <taxon>Bacteria</taxon>
        <taxon>Bacillati</taxon>
        <taxon>Actinomycetota</taxon>
        <taxon>Actinomycetes</taxon>
        <taxon>Micrococcales</taxon>
        <taxon>Microbacteriaceae</taxon>
        <taxon>Leucobacter</taxon>
    </lineage>
</organism>
<comment type="subcellular location">
    <subcellularLocation>
        <location evidence="1">Cell membrane</location>
        <topology evidence="1">Multi-pass membrane protein</topology>
    </subcellularLocation>
</comment>
<dbReference type="GO" id="GO:0022857">
    <property type="term" value="F:transmembrane transporter activity"/>
    <property type="evidence" value="ECO:0007669"/>
    <property type="project" value="InterPro"/>
</dbReference>
<dbReference type="PANTHER" id="PTHR23546">
    <property type="entry name" value="TRANSPORT PROTEIN"/>
    <property type="match status" value="1"/>
</dbReference>
<feature type="transmembrane region" description="Helical" evidence="5">
    <location>
        <begin position="51"/>
        <end position="71"/>
    </location>
</feature>
<reference evidence="7 8" key="1">
    <citation type="submission" date="2019-03" db="EMBL/GenBank/DDBJ databases">
        <title>Genomic analyses of the natural microbiome of Caenorhabditis elegans.</title>
        <authorList>
            <person name="Samuel B."/>
        </authorList>
    </citation>
    <scope>NUCLEOTIDE SEQUENCE [LARGE SCALE GENOMIC DNA]</scope>
    <source>
        <strain evidence="7 8">JUb18</strain>
    </source>
</reference>
<sequence>MSVTTPSPRGTARTAPQVPLLLTAVFLAFLGQTTLNPIIAPLSREVGLAEWQVGVTISAAAVMVVGTSQFWGRRSQSWGRKPVLVTALALATVTMLLFALLAEAGFRGLITGGLLFTLFILLRGVGFGTAIAAVGPTAQAYIADVTLDEAARVKGMSGVGAVQGIAMVAGAIVGGTLSTLGLIAPLIAVPALLALALAAVLVGLRRESRSELVPAPARIRPSDPRVWPFLVTGFGMFTALGFIQVITGFIVQDRLGLTAGATGALTGAALLAAGAGMIVAQGVIVPRSGWSPATLLRVGCPSALVGFLLLIPNAGVALLMLALLIIGLGIGTAMPGYTAGPTLLMRREEQGGLAGLVGATNGLTFVIAPTASTLLYSFSAPLPVITGALILSAVCIFVFWHPMFRTPEPGALRTPVVN</sequence>
<dbReference type="EMBL" id="SNYA01000009">
    <property type="protein sequence ID" value="TDP89462.1"/>
    <property type="molecule type" value="Genomic_DNA"/>
</dbReference>
<dbReference type="AlphaFoldDB" id="A0A4R6RRR6"/>
<feature type="transmembrane region" description="Helical" evidence="5">
    <location>
        <begin position="352"/>
        <end position="376"/>
    </location>
</feature>
<feature type="transmembrane region" description="Helical" evidence="5">
    <location>
        <begin position="317"/>
        <end position="340"/>
    </location>
</feature>
<dbReference type="GO" id="GO:0005886">
    <property type="term" value="C:plasma membrane"/>
    <property type="evidence" value="ECO:0007669"/>
    <property type="project" value="UniProtKB-SubCell"/>
</dbReference>
<feature type="domain" description="Major facilitator superfamily (MFS) profile" evidence="6">
    <location>
        <begin position="17"/>
        <end position="405"/>
    </location>
</feature>
<feature type="transmembrane region" description="Helical" evidence="5">
    <location>
        <begin position="156"/>
        <end position="177"/>
    </location>
</feature>
<feature type="transmembrane region" description="Helical" evidence="5">
    <location>
        <begin position="257"/>
        <end position="280"/>
    </location>
</feature>
<dbReference type="OrthoDB" id="9793283at2"/>
<feature type="transmembrane region" description="Helical" evidence="5">
    <location>
        <begin position="114"/>
        <end position="135"/>
    </location>
</feature>
<dbReference type="Proteomes" id="UP000295601">
    <property type="component" value="Unassembled WGS sequence"/>
</dbReference>
<evidence type="ECO:0000313" key="7">
    <source>
        <dbReference type="EMBL" id="TDP89462.1"/>
    </source>
</evidence>
<evidence type="ECO:0000313" key="8">
    <source>
        <dbReference type="Proteomes" id="UP000295601"/>
    </source>
</evidence>
<evidence type="ECO:0000256" key="3">
    <source>
        <dbReference type="ARBA" id="ARBA00022989"/>
    </source>
</evidence>
<comment type="caution">
    <text evidence="7">The sequence shown here is derived from an EMBL/GenBank/DDBJ whole genome shotgun (WGS) entry which is preliminary data.</text>
</comment>
<dbReference type="SUPFAM" id="SSF103473">
    <property type="entry name" value="MFS general substrate transporter"/>
    <property type="match status" value="1"/>
</dbReference>
<feature type="transmembrane region" description="Helical" evidence="5">
    <location>
        <begin position="226"/>
        <end position="251"/>
    </location>
</feature>
<evidence type="ECO:0000256" key="5">
    <source>
        <dbReference type="SAM" id="Phobius"/>
    </source>
</evidence>
<dbReference type="InterPro" id="IPR036259">
    <property type="entry name" value="MFS_trans_sf"/>
</dbReference>
<keyword evidence="8" id="KW-1185">Reference proteome</keyword>
<proteinExistence type="predicted"/>
<feature type="transmembrane region" description="Helical" evidence="5">
    <location>
        <begin position="83"/>
        <end position="102"/>
    </location>
</feature>
<feature type="transmembrane region" description="Helical" evidence="5">
    <location>
        <begin position="20"/>
        <end position="39"/>
    </location>
</feature>
<protein>
    <submittedName>
        <fullName evidence="7">Putative MFS family arabinose efflux permease</fullName>
    </submittedName>
</protein>
<dbReference type="InterPro" id="IPR011701">
    <property type="entry name" value="MFS"/>
</dbReference>
<evidence type="ECO:0000259" key="6">
    <source>
        <dbReference type="PROSITE" id="PS50850"/>
    </source>
</evidence>
<evidence type="ECO:0000256" key="2">
    <source>
        <dbReference type="ARBA" id="ARBA00022692"/>
    </source>
</evidence>
<name>A0A4R6RRR6_9MICO</name>
<accession>A0A4R6RRR6</accession>
<feature type="transmembrane region" description="Helical" evidence="5">
    <location>
        <begin position="183"/>
        <end position="205"/>
    </location>
</feature>
<dbReference type="Pfam" id="PF07690">
    <property type="entry name" value="MFS_1"/>
    <property type="match status" value="1"/>
</dbReference>
<dbReference type="Gene3D" id="1.20.1250.20">
    <property type="entry name" value="MFS general substrate transporter like domains"/>
    <property type="match status" value="1"/>
</dbReference>
<keyword evidence="3 5" id="KW-1133">Transmembrane helix</keyword>